<dbReference type="EMBL" id="REGN01000100">
    <property type="protein sequence ID" value="RNA44452.1"/>
    <property type="molecule type" value="Genomic_DNA"/>
</dbReference>
<dbReference type="Proteomes" id="UP000276133">
    <property type="component" value="Unassembled WGS sequence"/>
</dbReference>
<name>A0A3M7T8T6_BRAPC</name>
<dbReference type="AlphaFoldDB" id="A0A3M7T8T6"/>
<evidence type="ECO:0000313" key="2">
    <source>
        <dbReference type="Proteomes" id="UP000276133"/>
    </source>
</evidence>
<reference evidence="1 2" key="1">
    <citation type="journal article" date="2018" name="Sci. Rep.">
        <title>Genomic signatures of local adaptation to the degree of environmental predictability in rotifers.</title>
        <authorList>
            <person name="Franch-Gras L."/>
            <person name="Hahn C."/>
            <person name="Garcia-Roger E.M."/>
            <person name="Carmona M.J."/>
            <person name="Serra M."/>
            <person name="Gomez A."/>
        </authorList>
    </citation>
    <scope>NUCLEOTIDE SEQUENCE [LARGE SCALE GENOMIC DNA]</scope>
    <source>
        <strain evidence="1">HYR1</strain>
    </source>
</reference>
<organism evidence="1 2">
    <name type="scientific">Brachionus plicatilis</name>
    <name type="common">Marine rotifer</name>
    <name type="synonym">Brachionus muelleri</name>
    <dbReference type="NCBI Taxonomy" id="10195"/>
    <lineage>
        <taxon>Eukaryota</taxon>
        <taxon>Metazoa</taxon>
        <taxon>Spiralia</taxon>
        <taxon>Gnathifera</taxon>
        <taxon>Rotifera</taxon>
        <taxon>Eurotatoria</taxon>
        <taxon>Monogononta</taxon>
        <taxon>Pseudotrocha</taxon>
        <taxon>Ploima</taxon>
        <taxon>Brachionidae</taxon>
        <taxon>Brachionus</taxon>
    </lineage>
</organism>
<accession>A0A3M7T8T6</accession>
<evidence type="ECO:0000313" key="1">
    <source>
        <dbReference type="EMBL" id="RNA44452.1"/>
    </source>
</evidence>
<sequence>MITHTIILKAKNDQIKDFKYIKFLINPSESRHLLAQYNFPCLNSFYKSGLQKLPVIQNTAVRCILKLPLRTSSESLFFEAEYKLNIIVVVVKNTATQNGLSFYKLGQQSISIFSHTICQEMITMHITDLTSGFLQFDHPPFLGIVITFALTVQNMFCKCNKV</sequence>
<comment type="caution">
    <text evidence="1">The sequence shown here is derived from an EMBL/GenBank/DDBJ whole genome shotgun (WGS) entry which is preliminary data.</text>
</comment>
<proteinExistence type="predicted"/>
<protein>
    <submittedName>
        <fullName evidence="1">Uncharacterized protein</fullName>
    </submittedName>
</protein>
<dbReference type="OrthoDB" id="6776162at2759"/>
<gene>
    <name evidence="1" type="ORF">BpHYR1_002096</name>
</gene>
<keyword evidence="2" id="KW-1185">Reference proteome</keyword>